<dbReference type="AlphaFoldDB" id="A0A285HMH3"/>
<dbReference type="EMBL" id="OBDZ01000021">
    <property type="protein sequence ID" value="SNY36930.1"/>
    <property type="molecule type" value="Genomic_DNA"/>
</dbReference>
<reference evidence="2" key="1">
    <citation type="submission" date="2017-09" db="EMBL/GenBank/DDBJ databases">
        <authorList>
            <person name="Varghese N."/>
            <person name="Submissions S."/>
        </authorList>
    </citation>
    <scope>NUCLEOTIDE SEQUENCE [LARGE SCALE GENOMIC DNA]</scope>
    <source>
        <strain evidence="2">MSL47</strain>
    </source>
</reference>
<accession>A0A285HMH3</accession>
<organism evidence="1 2">
    <name type="scientific">Orenia metallireducens</name>
    <dbReference type="NCBI Taxonomy" id="1413210"/>
    <lineage>
        <taxon>Bacteria</taxon>
        <taxon>Bacillati</taxon>
        <taxon>Bacillota</taxon>
        <taxon>Clostridia</taxon>
        <taxon>Halanaerobiales</taxon>
        <taxon>Halobacteroidaceae</taxon>
        <taxon>Orenia</taxon>
    </lineage>
</organism>
<name>A0A285HMH3_9FIRM</name>
<dbReference type="Proteomes" id="UP000219573">
    <property type="component" value="Unassembled WGS sequence"/>
</dbReference>
<sequence length="199" mass="23520">MKKINFNKNIPEEFYWFNEAREYYCDEGLVIKTEADTDFWQRTHYGFKRDNGHCLLTKLRGDFSFTGHFEFEPQTIYDQCGLIVRIDQDNWIKVSTEYENENISRLGSVVTNLGYSDWATTDIPSEIKSMWYRISKNGNDFLLQNSNNGQKWGQMRITHLHQEIEQLEVGIYACSPQNSSFQCKVEKIIIDKNKWGIDK</sequence>
<gene>
    <name evidence="1" type="ORF">SAMN06265827_12155</name>
</gene>
<dbReference type="InterPro" id="IPR009784">
    <property type="entry name" value="DUF1349"/>
</dbReference>
<evidence type="ECO:0000313" key="1">
    <source>
        <dbReference type="EMBL" id="SNY36930.1"/>
    </source>
</evidence>
<dbReference type="PANTHER" id="PTHR35332:SF2">
    <property type="entry name" value="REGULATION OF ENOLASE PROTEIN 1"/>
    <property type="match status" value="1"/>
</dbReference>
<dbReference type="RefSeq" id="WP_097018675.1">
    <property type="nucleotide sequence ID" value="NZ_OBDZ01000021.1"/>
</dbReference>
<dbReference type="PANTHER" id="PTHR35332">
    <property type="entry name" value="REGULATION OF ENOLASE PROTEIN 1"/>
    <property type="match status" value="1"/>
</dbReference>
<dbReference type="PIRSF" id="PIRSF022704">
    <property type="entry name" value="UCP022704"/>
    <property type="match status" value="1"/>
</dbReference>
<dbReference type="InterPro" id="IPR013320">
    <property type="entry name" value="ConA-like_dom_sf"/>
</dbReference>
<protein>
    <recommendedName>
        <fullName evidence="3">DUF1349 domain-containing protein</fullName>
    </recommendedName>
</protein>
<evidence type="ECO:0008006" key="3">
    <source>
        <dbReference type="Google" id="ProtNLM"/>
    </source>
</evidence>
<dbReference type="Pfam" id="PF07081">
    <property type="entry name" value="DUF1349"/>
    <property type="match status" value="1"/>
</dbReference>
<dbReference type="OrthoDB" id="9814707at2"/>
<keyword evidence="2" id="KW-1185">Reference proteome</keyword>
<evidence type="ECO:0000313" key="2">
    <source>
        <dbReference type="Proteomes" id="UP000219573"/>
    </source>
</evidence>
<dbReference type="Gene3D" id="2.60.120.200">
    <property type="match status" value="1"/>
</dbReference>
<dbReference type="SUPFAM" id="SSF49899">
    <property type="entry name" value="Concanavalin A-like lectins/glucanases"/>
    <property type="match status" value="1"/>
</dbReference>
<dbReference type="InterPro" id="IPR015987">
    <property type="entry name" value="UCP022704"/>
</dbReference>
<proteinExistence type="predicted"/>